<dbReference type="EMBL" id="ML122277">
    <property type="protein sequence ID" value="RPD58041.1"/>
    <property type="molecule type" value="Genomic_DNA"/>
</dbReference>
<feature type="compositionally biased region" description="Basic residues" evidence="1">
    <location>
        <begin position="33"/>
        <end position="43"/>
    </location>
</feature>
<evidence type="ECO:0000256" key="1">
    <source>
        <dbReference type="SAM" id="MobiDB-lite"/>
    </source>
</evidence>
<feature type="compositionally biased region" description="Basic and acidic residues" evidence="1">
    <location>
        <begin position="568"/>
        <end position="580"/>
    </location>
</feature>
<feature type="compositionally biased region" description="Acidic residues" evidence="1">
    <location>
        <begin position="581"/>
        <end position="592"/>
    </location>
</feature>
<feature type="region of interest" description="Disordered" evidence="1">
    <location>
        <begin position="509"/>
        <end position="636"/>
    </location>
</feature>
<evidence type="ECO:0000313" key="2">
    <source>
        <dbReference type="EMBL" id="RPD58041.1"/>
    </source>
</evidence>
<accession>A0A5C2S3J2</accession>
<feature type="compositionally biased region" description="Acidic residues" evidence="1">
    <location>
        <begin position="100"/>
        <end position="113"/>
    </location>
</feature>
<dbReference type="Proteomes" id="UP000313359">
    <property type="component" value="Unassembled WGS sequence"/>
</dbReference>
<organism evidence="2 3">
    <name type="scientific">Lentinus tigrinus ALCF2SS1-6</name>
    <dbReference type="NCBI Taxonomy" id="1328759"/>
    <lineage>
        <taxon>Eukaryota</taxon>
        <taxon>Fungi</taxon>
        <taxon>Dikarya</taxon>
        <taxon>Basidiomycota</taxon>
        <taxon>Agaricomycotina</taxon>
        <taxon>Agaricomycetes</taxon>
        <taxon>Polyporales</taxon>
        <taxon>Polyporaceae</taxon>
        <taxon>Lentinus</taxon>
    </lineage>
</organism>
<evidence type="ECO:0000313" key="3">
    <source>
        <dbReference type="Proteomes" id="UP000313359"/>
    </source>
</evidence>
<proteinExistence type="predicted"/>
<evidence type="ECO:0008006" key="4">
    <source>
        <dbReference type="Google" id="ProtNLM"/>
    </source>
</evidence>
<reference evidence="2" key="1">
    <citation type="journal article" date="2018" name="Genome Biol. Evol.">
        <title>Genomics and development of Lentinus tigrinus, a white-rot wood-decaying mushroom with dimorphic fruiting bodies.</title>
        <authorList>
            <person name="Wu B."/>
            <person name="Xu Z."/>
            <person name="Knudson A."/>
            <person name="Carlson A."/>
            <person name="Chen N."/>
            <person name="Kovaka S."/>
            <person name="LaButti K."/>
            <person name="Lipzen A."/>
            <person name="Pennachio C."/>
            <person name="Riley R."/>
            <person name="Schakwitz W."/>
            <person name="Umezawa K."/>
            <person name="Ohm R.A."/>
            <person name="Grigoriev I.V."/>
            <person name="Nagy L.G."/>
            <person name="Gibbons J."/>
            <person name="Hibbett D."/>
        </authorList>
    </citation>
    <scope>NUCLEOTIDE SEQUENCE [LARGE SCALE GENOMIC DNA]</scope>
    <source>
        <strain evidence="2">ALCF2SS1-6</strain>
    </source>
</reference>
<sequence length="636" mass="71266">MSRLTQSLLAGVTKKTVAKNVKTPTPKTPLAKKAPKTPQRRGLRPAAPKTPTPKPKASNQKALPENEDPPAKAPTRKRSAPATNEGRPKPKKRKASAADADSEEADEVQDIDEEMRNPAYLDALVKLDPRASEATRRKNRYSKVYQAARIIGRYTYMVDATHCIAFLVAVDGTDDSDRPWGTSIESHEDDGFEMSYPAFINFLPGIERAIPVLKENPELIQKLGRYVEKVTGKTRSDDIVRLKPRIVQILGIPDPKYTLVEKSNRGFRHATLARLLTPKSKIDQYDADPEGYSWFLDPHSASWDSFVSRVAARPLPLFGFMSGLHRLGLHIVVGIDDSLHFLLFCLILLLDGKVKLWGKDWWMGLYDETLTVPGRFKEGFLKNPKLVEIYLYLFRSQNSAEHESITTKKKKGQPSLQEKYRLGRVSLPSILYTACIGRFCITGQTEWRDTDGAWNAREFVHSVILYAGSHKRWYDNILLWWDSRVYGDLNGEGPTDEEVSQTAAYQAMYESDDEESDIEGGVGGRFNQKTPSPSPAPSQNNNLESDDDNGIPFVRTGTNNIFENDADDATHDNVDLNKTGEEDDEDGVEPNDEYFGGLFAQPAASDSDEDEDVTAKPKPRPKPRPVKKKAMDVAQD</sequence>
<gene>
    <name evidence="2" type="ORF">L227DRAFT_613125</name>
</gene>
<dbReference type="OrthoDB" id="2751948at2759"/>
<dbReference type="AlphaFoldDB" id="A0A5C2S3J2"/>
<dbReference type="Pfam" id="PF20414">
    <property type="entry name" value="DUF6698"/>
    <property type="match status" value="2"/>
</dbReference>
<feature type="region of interest" description="Disordered" evidence="1">
    <location>
        <begin position="1"/>
        <end position="115"/>
    </location>
</feature>
<feature type="compositionally biased region" description="Low complexity" evidence="1">
    <location>
        <begin position="12"/>
        <end position="32"/>
    </location>
</feature>
<feature type="compositionally biased region" description="Basic residues" evidence="1">
    <location>
        <begin position="617"/>
        <end position="628"/>
    </location>
</feature>
<keyword evidence="3" id="KW-1185">Reference proteome</keyword>
<protein>
    <recommendedName>
        <fullName evidence="4">Fungal-type protein kinase domain-containing protein</fullName>
    </recommendedName>
</protein>
<dbReference type="InterPro" id="IPR046521">
    <property type="entry name" value="DUF6698"/>
</dbReference>
<name>A0A5C2S3J2_9APHY</name>